<evidence type="ECO:0000313" key="2">
    <source>
        <dbReference type="EMBL" id="GAB0173060.1"/>
    </source>
</evidence>
<protein>
    <submittedName>
        <fullName evidence="3">Uncharacterized protein</fullName>
    </submittedName>
</protein>
<dbReference type="AlphaFoldDB" id="A0A4U8TES7"/>
<gene>
    <name evidence="3" type="ORF">LS80_004520</name>
    <name evidence="2" type="ORF">NHP164001_10760</name>
</gene>
<dbReference type="EMBL" id="JRPK02000010">
    <property type="protein sequence ID" value="TLD98569.1"/>
    <property type="molecule type" value="Genomic_DNA"/>
</dbReference>
<organism evidence="3 4">
    <name type="scientific">Helicobacter trogontum</name>
    <dbReference type="NCBI Taxonomy" id="50960"/>
    <lineage>
        <taxon>Bacteria</taxon>
        <taxon>Pseudomonadati</taxon>
        <taxon>Campylobacterota</taxon>
        <taxon>Epsilonproteobacteria</taxon>
        <taxon>Campylobacterales</taxon>
        <taxon>Helicobacteraceae</taxon>
        <taxon>Helicobacter</taxon>
    </lineage>
</organism>
<evidence type="ECO:0000313" key="3">
    <source>
        <dbReference type="EMBL" id="TLD98569.1"/>
    </source>
</evidence>
<reference evidence="3" key="2">
    <citation type="submission" date="2018-04" db="EMBL/GenBank/DDBJ databases">
        <authorList>
            <person name="Sheh A."/>
            <person name="Shen Z."/>
            <person name="Mannion A.J."/>
            <person name="Fox J.G."/>
        </authorList>
    </citation>
    <scope>NUCLEOTIDE SEQUENCE</scope>
    <source>
        <strain evidence="3">ATCC 49310</strain>
    </source>
</reference>
<name>A0A4U8TES7_9HELI</name>
<reference evidence="3 4" key="1">
    <citation type="journal article" date="2014" name="Genome Announc.">
        <title>Draft genome sequences of eight enterohepatic helicobacter species isolated from both laboratory and wild rodents.</title>
        <authorList>
            <person name="Sheh A."/>
            <person name="Shen Z."/>
            <person name="Fox J.G."/>
        </authorList>
    </citation>
    <scope>NUCLEOTIDE SEQUENCE [LARGE SCALE GENOMIC DNA]</scope>
    <source>
        <strain evidence="3 4">ATCC 49310</strain>
    </source>
</reference>
<evidence type="ECO:0000313" key="4">
    <source>
        <dbReference type="Proteomes" id="UP000029861"/>
    </source>
</evidence>
<dbReference type="EMBL" id="BAAFHN010000022">
    <property type="protein sequence ID" value="GAB0173060.1"/>
    <property type="molecule type" value="Genomic_DNA"/>
</dbReference>
<comment type="caution">
    <text evidence="3">The sequence shown here is derived from an EMBL/GenBank/DDBJ whole genome shotgun (WGS) entry which is preliminary data.</text>
</comment>
<reference evidence="2 5" key="3">
    <citation type="submission" date="2024-06" db="EMBL/GenBank/DDBJ databases">
        <title>Draft genome sequence of Helicobacter trogontum NHP16-4001.</title>
        <authorList>
            <person name="Rimbara E."/>
            <person name="Suzuki M."/>
        </authorList>
    </citation>
    <scope>NUCLEOTIDE SEQUENCE [LARGE SCALE GENOMIC DNA]</scope>
    <source>
        <strain evidence="2 5">NHP16-4001</strain>
    </source>
</reference>
<evidence type="ECO:0000313" key="5">
    <source>
        <dbReference type="Proteomes" id="UP001562457"/>
    </source>
</evidence>
<keyword evidence="5" id="KW-1185">Reference proteome</keyword>
<dbReference type="Proteomes" id="UP000029861">
    <property type="component" value="Unassembled WGS sequence"/>
</dbReference>
<evidence type="ECO:0000256" key="1">
    <source>
        <dbReference type="SAM" id="Coils"/>
    </source>
</evidence>
<dbReference type="Proteomes" id="UP001562457">
    <property type="component" value="Unassembled WGS sequence"/>
</dbReference>
<accession>A0A4U8TES7</accession>
<sequence length="60" mass="7134">MYDEIKTYFQDSAALLQENFDVSQPGIDEINKKVVEVNTNLEQHEKQKDELDKIMKEFKK</sequence>
<proteinExistence type="predicted"/>
<dbReference type="RefSeq" id="WP_034318290.1">
    <property type="nucleotide sequence ID" value="NZ_BAAFHN010000022.1"/>
</dbReference>
<feature type="coiled-coil region" evidence="1">
    <location>
        <begin position="27"/>
        <end position="54"/>
    </location>
</feature>
<keyword evidence="1" id="KW-0175">Coiled coil</keyword>